<evidence type="ECO:0000313" key="1">
    <source>
        <dbReference type="EMBL" id="MEQ2290241.1"/>
    </source>
</evidence>
<evidence type="ECO:0000313" key="2">
    <source>
        <dbReference type="Proteomes" id="UP001469553"/>
    </source>
</evidence>
<gene>
    <name evidence="1" type="ORF">AMECASPLE_001376</name>
</gene>
<reference evidence="1 2" key="1">
    <citation type="submission" date="2021-06" db="EMBL/GenBank/DDBJ databases">
        <authorList>
            <person name="Palmer J.M."/>
        </authorList>
    </citation>
    <scope>NUCLEOTIDE SEQUENCE [LARGE SCALE GENOMIC DNA]</scope>
    <source>
        <strain evidence="1 2">AS_MEX2019</strain>
        <tissue evidence="1">Muscle</tissue>
    </source>
</reference>
<name>A0ABV0Y911_9TELE</name>
<comment type="caution">
    <text evidence="1">The sequence shown here is derived from an EMBL/GenBank/DDBJ whole genome shotgun (WGS) entry which is preliminary data.</text>
</comment>
<dbReference type="EMBL" id="JAHRIP010028260">
    <property type="protein sequence ID" value="MEQ2290241.1"/>
    <property type="molecule type" value="Genomic_DNA"/>
</dbReference>
<dbReference type="Proteomes" id="UP001469553">
    <property type="component" value="Unassembled WGS sequence"/>
</dbReference>
<accession>A0ABV0Y911</accession>
<organism evidence="1 2">
    <name type="scientific">Ameca splendens</name>
    <dbReference type="NCBI Taxonomy" id="208324"/>
    <lineage>
        <taxon>Eukaryota</taxon>
        <taxon>Metazoa</taxon>
        <taxon>Chordata</taxon>
        <taxon>Craniata</taxon>
        <taxon>Vertebrata</taxon>
        <taxon>Euteleostomi</taxon>
        <taxon>Actinopterygii</taxon>
        <taxon>Neopterygii</taxon>
        <taxon>Teleostei</taxon>
        <taxon>Neoteleostei</taxon>
        <taxon>Acanthomorphata</taxon>
        <taxon>Ovalentaria</taxon>
        <taxon>Atherinomorphae</taxon>
        <taxon>Cyprinodontiformes</taxon>
        <taxon>Goodeidae</taxon>
        <taxon>Ameca</taxon>
    </lineage>
</organism>
<sequence>MLLHKDVALAGRALRCKSQLHHSSAGASEDVNKGGEGELLYCSAPGQCSQSIYISTLAPALPFVRDAPPCCCCCSCCCCCCREVTDSHTGTFSRSGHTETTSTLVLGTKEKLHQMKCIIAQKQSF</sequence>
<protein>
    <submittedName>
        <fullName evidence="1">Uncharacterized protein</fullName>
    </submittedName>
</protein>
<keyword evidence="2" id="KW-1185">Reference proteome</keyword>
<proteinExistence type="predicted"/>